<feature type="compositionally biased region" description="Gly residues" evidence="1">
    <location>
        <begin position="33"/>
        <end position="49"/>
    </location>
</feature>
<gene>
    <name evidence="2" type="ORF">LCGC14_0489610</name>
</gene>
<comment type="caution">
    <text evidence="2">The sequence shown here is derived from an EMBL/GenBank/DDBJ whole genome shotgun (WGS) entry which is preliminary data.</text>
</comment>
<evidence type="ECO:0000256" key="1">
    <source>
        <dbReference type="SAM" id="MobiDB-lite"/>
    </source>
</evidence>
<proteinExistence type="predicted"/>
<evidence type="ECO:0000313" key="2">
    <source>
        <dbReference type="EMBL" id="KKN64631.1"/>
    </source>
</evidence>
<organism evidence="2">
    <name type="scientific">marine sediment metagenome</name>
    <dbReference type="NCBI Taxonomy" id="412755"/>
    <lineage>
        <taxon>unclassified sequences</taxon>
        <taxon>metagenomes</taxon>
        <taxon>ecological metagenomes</taxon>
    </lineage>
</organism>
<dbReference type="AlphaFoldDB" id="A0A0F9UTW7"/>
<evidence type="ECO:0008006" key="3">
    <source>
        <dbReference type="Google" id="ProtNLM"/>
    </source>
</evidence>
<accession>A0A0F9UTW7</accession>
<dbReference type="EMBL" id="LAZR01000548">
    <property type="protein sequence ID" value="KKN64631.1"/>
    <property type="molecule type" value="Genomic_DNA"/>
</dbReference>
<name>A0A0F9UTW7_9ZZZZ</name>
<feature type="region of interest" description="Disordered" evidence="1">
    <location>
        <begin position="1"/>
        <end position="49"/>
    </location>
</feature>
<reference evidence="2" key="1">
    <citation type="journal article" date="2015" name="Nature">
        <title>Complex archaea that bridge the gap between prokaryotes and eukaryotes.</title>
        <authorList>
            <person name="Spang A."/>
            <person name="Saw J.H."/>
            <person name="Jorgensen S.L."/>
            <person name="Zaremba-Niedzwiedzka K."/>
            <person name="Martijn J."/>
            <person name="Lind A.E."/>
            <person name="van Eijk R."/>
            <person name="Schleper C."/>
            <person name="Guy L."/>
            <person name="Ettema T.J."/>
        </authorList>
    </citation>
    <scope>NUCLEOTIDE SEQUENCE</scope>
</reference>
<sequence>MKFHFGQGRARTPHGSPGGRIGKTRTATAGVSSGSGIGPGSGGGGGGSGFGGGGNYDVSRFNPVHDNLEIGSVIEDWMPRDQTGLNQMWRLIYLRDAIVGPAVDLYSNLPYSECRLTGIDDPAIMRVYQDTMERLDIVTMMPELVREFLMIGRFCSSLIFDRRQGVFTDWTTHDPDFLRIEPIPVRGFDPKIDLVASPALKNFLHSMDPRDMAVRDNLPLEFFDEFEKTGTYKLNPLNTLFVPRRANPYDYVGTSFLTRIVSFWALEKSLIESTVTNARRRTRSILHVTAGLDNMWEPTEDELEAISGLFIQADEDPVGAVVTTRTGVETNEVKAGMDFWKLSDEWAFLTEGKMRALGISDAFLSGDATYNNMETALSVFMESLRTLRAYMDRRVFYEKVFATIARVHGFIKPDARSRHLRGPRIGQTLEYKNAIKIPREDLLMPKIVWDKKLQPEGDMNFLEMLQSADDAGVPVTLKQWASGAGLNLEEMMEELEEDSRYRKMTAEWRKQFTGDQALEQEVMSSLGLRSIPVWDDQHNFLILSSDEALDVIEHFTKSRRNLAKLRSPDETMRTISSLLDGNSMKTELMGYLLRRLGIGKALPMEDNTYEAISEHLFKIGTQTESGKKKKAVHAEFETLAKMMTPQFSDGEKSKLLATATRDVSPFSASSVTGS</sequence>
<protein>
    <recommendedName>
        <fullName evidence="3">Portal protein</fullName>
    </recommendedName>
</protein>